<feature type="compositionally biased region" description="Basic residues" evidence="1">
    <location>
        <begin position="189"/>
        <end position="200"/>
    </location>
</feature>
<dbReference type="EnsemblMetazoa" id="tetur01g15490.1">
    <property type="protein sequence ID" value="tetur01g15490.1"/>
    <property type="gene ID" value="tetur01g15490"/>
</dbReference>
<reference evidence="2" key="2">
    <citation type="submission" date="2015-06" db="UniProtKB">
        <authorList>
            <consortium name="EnsemblMetazoa"/>
        </authorList>
    </citation>
    <scope>IDENTIFICATION</scope>
</reference>
<dbReference type="EMBL" id="CAEY01000486">
    <property type="status" value="NOT_ANNOTATED_CDS"/>
    <property type="molecule type" value="Genomic_DNA"/>
</dbReference>
<keyword evidence="3" id="KW-1185">Reference proteome</keyword>
<name>T1JTV1_TETUR</name>
<dbReference type="HOGENOM" id="CLU_106014_0_0_1"/>
<accession>T1JTV1</accession>
<reference evidence="3" key="1">
    <citation type="submission" date="2011-08" db="EMBL/GenBank/DDBJ databases">
        <authorList>
            <person name="Rombauts S."/>
        </authorList>
    </citation>
    <scope>NUCLEOTIDE SEQUENCE</scope>
    <source>
        <strain evidence="3">London</strain>
    </source>
</reference>
<organism evidence="2 3">
    <name type="scientific">Tetranychus urticae</name>
    <name type="common">Two-spotted spider mite</name>
    <dbReference type="NCBI Taxonomy" id="32264"/>
    <lineage>
        <taxon>Eukaryota</taxon>
        <taxon>Metazoa</taxon>
        <taxon>Ecdysozoa</taxon>
        <taxon>Arthropoda</taxon>
        <taxon>Chelicerata</taxon>
        <taxon>Arachnida</taxon>
        <taxon>Acari</taxon>
        <taxon>Acariformes</taxon>
        <taxon>Trombidiformes</taxon>
        <taxon>Prostigmata</taxon>
        <taxon>Eleutherengona</taxon>
        <taxon>Raphignathae</taxon>
        <taxon>Tetranychoidea</taxon>
        <taxon>Tetranychidae</taxon>
        <taxon>Tetranychus</taxon>
    </lineage>
</organism>
<evidence type="ECO:0000313" key="3">
    <source>
        <dbReference type="Proteomes" id="UP000015104"/>
    </source>
</evidence>
<sequence>MESMWLLTPARVDSADSAEKNFNFDSEEPESTAWLTRSADFGLSKKWILLTDAKNIIKTEHADEDPKGEFYDDEINCKIAASCKESWNFSKAGKDTFTRVVDHIPATADREAMSVWETLVRAMIGSETAKMLKSMGIPEMAKEEFEKEKHGVQEFLTGGPNPSTQAAISKEQFWKKQMRREELKIIREMKRKTMKRRIMTRKTAEREKRKSEAMENPPKKQIWVKIRR</sequence>
<proteinExistence type="predicted"/>
<dbReference type="Proteomes" id="UP000015104">
    <property type="component" value="Unassembled WGS sequence"/>
</dbReference>
<protein>
    <submittedName>
        <fullName evidence="2">Uncharacterized protein</fullName>
    </submittedName>
</protein>
<dbReference type="AlphaFoldDB" id="T1JTV1"/>
<feature type="region of interest" description="Disordered" evidence="1">
    <location>
        <begin position="188"/>
        <end position="228"/>
    </location>
</feature>
<evidence type="ECO:0000313" key="2">
    <source>
        <dbReference type="EnsemblMetazoa" id="tetur01g15490.1"/>
    </source>
</evidence>
<feature type="compositionally biased region" description="Basic and acidic residues" evidence="1">
    <location>
        <begin position="202"/>
        <end position="213"/>
    </location>
</feature>
<evidence type="ECO:0000256" key="1">
    <source>
        <dbReference type="SAM" id="MobiDB-lite"/>
    </source>
</evidence>